<accession>A0A7I8BVW3</accession>
<evidence type="ECO:0000313" key="3">
    <source>
        <dbReference type="Proteomes" id="UP000510888"/>
    </source>
</evidence>
<organism evidence="2 3">
    <name type="scientific">Paraburkholderia largidicola</name>
    <dbReference type="NCBI Taxonomy" id="3014751"/>
    <lineage>
        <taxon>Bacteria</taxon>
        <taxon>Pseudomonadati</taxon>
        <taxon>Pseudomonadota</taxon>
        <taxon>Betaproteobacteria</taxon>
        <taxon>Burkholderiales</taxon>
        <taxon>Burkholderiaceae</taxon>
        <taxon>Paraburkholderia</taxon>
    </lineage>
</organism>
<evidence type="ECO:0000313" key="2">
    <source>
        <dbReference type="EMBL" id="BCF92703.1"/>
    </source>
</evidence>
<dbReference type="PANTHER" id="PTHR36057:SF1">
    <property type="entry name" value="LIPOPROTEIN LIPID ATTACHMENT SITE-LIKE PROTEIN, PUTATIVE (DUF1223)-RELATED"/>
    <property type="match status" value="1"/>
</dbReference>
<dbReference type="EMBL" id="AP023176">
    <property type="protein sequence ID" value="BCF92703.1"/>
    <property type="molecule type" value="Genomic_DNA"/>
</dbReference>
<sequence>MFTRFLAVVGASAAALLPLQTFAAAPRPVVVELFTSQGCSSCPPADSFLSELSETRTDVLPLAFHVTYWNQLGWKDPYSFDAADARQAQYAQRFHDFAYTPEIVIDGKAAMVGSNRSAVNSAIGHAKSTDAMAITLDASRGDGRVSVSIGPGNGQARVLLVGYDGRHTTPVGRGENAGHTLTESNVVRSFEPIGEWSGTALTLKANVIAGEHLAVLLEAPDGAIVGAARVEDARAAPAH</sequence>
<dbReference type="AlphaFoldDB" id="A0A7I8BVW3"/>
<dbReference type="Proteomes" id="UP000510888">
    <property type="component" value="Plasmid PPGU16_p1"/>
</dbReference>
<evidence type="ECO:0000256" key="1">
    <source>
        <dbReference type="SAM" id="SignalP"/>
    </source>
</evidence>
<keyword evidence="2" id="KW-0614">Plasmid</keyword>
<feature type="signal peptide" evidence="1">
    <location>
        <begin position="1"/>
        <end position="23"/>
    </location>
</feature>
<dbReference type="RefSeq" id="WP_180726239.1">
    <property type="nucleotide sequence ID" value="NZ_AP023176.1"/>
</dbReference>
<protein>
    <recommendedName>
        <fullName evidence="4">DUF1223 domain-containing protein</fullName>
    </recommendedName>
</protein>
<dbReference type="InterPro" id="IPR010634">
    <property type="entry name" value="DUF1223"/>
</dbReference>
<reference evidence="2 3" key="1">
    <citation type="journal article" date="2020" name="Genes (Basel)">
        <title>Genomic Comparison of Insect Gut Symbionts from Divergent Burkholderia Subclades.</title>
        <authorList>
            <person name="Takeshita K."/>
            <person name="Kikuchi Y."/>
        </authorList>
    </citation>
    <scope>NUCLEOTIDE SEQUENCE [LARGE SCALE GENOMIC DNA]</scope>
    <source>
        <strain evidence="2 3">PGU16</strain>
        <plasmid evidence="2 3">PPGU16_p1</plasmid>
    </source>
</reference>
<dbReference type="SUPFAM" id="SSF52833">
    <property type="entry name" value="Thioredoxin-like"/>
    <property type="match status" value="1"/>
</dbReference>
<evidence type="ECO:0008006" key="4">
    <source>
        <dbReference type="Google" id="ProtNLM"/>
    </source>
</evidence>
<dbReference type="Pfam" id="PF06764">
    <property type="entry name" value="DUF1223"/>
    <property type="match status" value="1"/>
</dbReference>
<keyword evidence="3" id="KW-1185">Reference proteome</keyword>
<dbReference type="InterPro" id="IPR036249">
    <property type="entry name" value="Thioredoxin-like_sf"/>
</dbReference>
<dbReference type="KEGG" id="plad:PPGU16_57700"/>
<feature type="chain" id="PRO_5029751671" description="DUF1223 domain-containing protein" evidence="1">
    <location>
        <begin position="24"/>
        <end position="239"/>
    </location>
</feature>
<name>A0A7I8BVW3_9BURK</name>
<gene>
    <name evidence="2" type="ORF">PPGU16_57700</name>
</gene>
<proteinExistence type="predicted"/>
<geneLocation type="plasmid" evidence="2 3">
    <name>PPGU16_p1</name>
</geneLocation>
<dbReference type="PANTHER" id="PTHR36057">
    <property type="match status" value="1"/>
</dbReference>
<keyword evidence="1" id="KW-0732">Signal</keyword>